<dbReference type="Pfam" id="PF04195">
    <property type="entry name" value="Transposase_28"/>
    <property type="match status" value="1"/>
</dbReference>
<gene>
    <name evidence="3" type="ORF">CCAM_LOCUS44530</name>
</gene>
<accession>A0A484NS04</accession>
<dbReference type="EMBL" id="OOIL02006840">
    <property type="protein sequence ID" value="VFR02755.1"/>
    <property type="molecule type" value="Genomic_DNA"/>
</dbReference>
<dbReference type="Proteomes" id="UP000595140">
    <property type="component" value="Unassembled WGS sequence"/>
</dbReference>
<evidence type="ECO:0000256" key="1">
    <source>
        <dbReference type="SAM" id="MobiDB-lite"/>
    </source>
</evidence>
<organism evidence="3 4">
    <name type="scientific">Cuscuta campestris</name>
    <dbReference type="NCBI Taxonomy" id="132261"/>
    <lineage>
        <taxon>Eukaryota</taxon>
        <taxon>Viridiplantae</taxon>
        <taxon>Streptophyta</taxon>
        <taxon>Embryophyta</taxon>
        <taxon>Tracheophyta</taxon>
        <taxon>Spermatophyta</taxon>
        <taxon>Magnoliopsida</taxon>
        <taxon>eudicotyledons</taxon>
        <taxon>Gunneridae</taxon>
        <taxon>Pentapetalae</taxon>
        <taxon>asterids</taxon>
        <taxon>lamiids</taxon>
        <taxon>Solanales</taxon>
        <taxon>Convolvulaceae</taxon>
        <taxon>Cuscuteae</taxon>
        <taxon>Cuscuta</taxon>
        <taxon>Cuscuta subgen. Grammica</taxon>
        <taxon>Cuscuta sect. Cleistogrammica</taxon>
    </lineage>
</organism>
<reference evidence="3 4" key="1">
    <citation type="submission" date="2018-04" db="EMBL/GenBank/DDBJ databases">
        <authorList>
            <person name="Vogel A."/>
        </authorList>
    </citation>
    <scope>NUCLEOTIDE SEQUENCE [LARGE SCALE GENOMIC DNA]</scope>
</reference>
<sequence>MRMRSRWMYKYPLCILYFSREKNLLAFVVVPSSFSLPLPHCSTSPSPVISLTLGQFSYLRFPDVCRVFNRAVESSTVRQFEAKSLLGHGGNDFAQRDDQGDQASSPSLEEIKAIEVPRTAEPCFQKQMALVDSVIRSWKCNLTGDEYRQVVLYAGPSITLRRPTPKESVFDAPSPSGFFGYHLKSLEYGFCFPLHHLTISFLKHFDFLPCQLVPNSHRYMAGFFIRCRQTRVRPNLDRFEALFRVAKFSGSNSGSYAALSQRMKLLRDKSKAKSSRGPSDVLPLTPHPGPFAEEVPLTKKCKDVASATLWSGLRKTRLRPTVTLNWQGRATTLKGELAASEEHAWAAEEEARKAKEHRQNAVKVFQASPAFVEAALPRMEDLLKAGVETDVGKRFSIQEGKSYFSLGQGKSYFAVPHHHPNRRMPGQWKGCLGHDNQSLVVRPVDATGLLLPSNFEVLNLLPLANANVEEMGVG</sequence>
<dbReference type="AlphaFoldDB" id="A0A484NS04"/>
<evidence type="ECO:0000313" key="3">
    <source>
        <dbReference type="EMBL" id="VFR02755.1"/>
    </source>
</evidence>
<feature type="domain" description="Transposase (putative) gypsy type" evidence="2">
    <location>
        <begin position="183"/>
        <end position="245"/>
    </location>
</feature>
<keyword evidence="4" id="KW-1185">Reference proteome</keyword>
<dbReference type="InterPro" id="IPR007321">
    <property type="entry name" value="Transposase_28"/>
</dbReference>
<proteinExistence type="predicted"/>
<evidence type="ECO:0000313" key="4">
    <source>
        <dbReference type="Proteomes" id="UP000595140"/>
    </source>
</evidence>
<feature type="region of interest" description="Disordered" evidence="1">
    <location>
        <begin position="268"/>
        <end position="287"/>
    </location>
</feature>
<dbReference type="OrthoDB" id="1752359at2759"/>
<protein>
    <recommendedName>
        <fullName evidence="2">Transposase (putative) gypsy type domain-containing protein</fullName>
    </recommendedName>
</protein>
<name>A0A484NS04_9ASTE</name>
<evidence type="ECO:0000259" key="2">
    <source>
        <dbReference type="Pfam" id="PF04195"/>
    </source>
</evidence>